<proteinExistence type="predicted"/>
<evidence type="ECO:0000313" key="3">
    <source>
        <dbReference type="RefSeq" id="XP_018008394.1"/>
    </source>
</evidence>
<dbReference type="RefSeq" id="XP_018008394.1">
    <property type="nucleotide sequence ID" value="XM_018152905.2"/>
</dbReference>
<sequence length="140" mass="15446">MTRALMLLIVAAAASSAAGSSPCNEALWSAYNKLAGLETCILQHKLDVDKYVSNVQCYKLPQDAATCDPLIYNYYKCAWKSNGVLKPDNTVDDVAFQKILLQNKCSKDTNFAKAYPTCKSSTMKYLNAMQFILCLDKAVP</sequence>
<dbReference type="Proteomes" id="UP000694843">
    <property type="component" value="Unplaced"/>
</dbReference>
<protein>
    <submittedName>
        <fullName evidence="3">Uncharacterized protein LOC108666093</fullName>
    </submittedName>
</protein>
<dbReference type="AlphaFoldDB" id="A0A8B7N550"/>
<feature type="chain" id="PRO_5034213907" evidence="1">
    <location>
        <begin position="20"/>
        <end position="140"/>
    </location>
</feature>
<organism evidence="2 3">
    <name type="scientific">Hyalella azteca</name>
    <name type="common">Amphipod</name>
    <dbReference type="NCBI Taxonomy" id="294128"/>
    <lineage>
        <taxon>Eukaryota</taxon>
        <taxon>Metazoa</taxon>
        <taxon>Ecdysozoa</taxon>
        <taxon>Arthropoda</taxon>
        <taxon>Crustacea</taxon>
        <taxon>Multicrustacea</taxon>
        <taxon>Malacostraca</taxon>
        <taxon>Eumalacostraca</taxon>
        <taxon>Peracarida</taxon>
        <taxon>Amphipoda</taxon>
        <taxon>Senticaudata</taxon>
        <taxon>Talitrida</taxon>
        <taxon>Talitroidea</taxon>
        <taxon>Hyalellidae</taxon>
        <taxon>Hyalella</taxon>
    </lineage>
</organism>
<keyword evidence="2" id="KW-1185">Reference proteome</keyword>
<evidence type="ECO:0000313" key="2">
    <source>
        <dbReference type="Proteomes" id="UP000694843"/>
    </source>
</evidence>
<dbReference type="GeneID" id="108666093"/>
<evidence type="ECO:0000256" key="1">
    <source>
        <dbReference type="SAM" id="SignalP"/>
    </source>
</evidence>
<name>A0A8B7N550_HYAAZ</name>
<feature type="signal peptide" evidence="1">
    <location>
        <begin position="1"/>
        <end position="19"/>
    </location>
</feature>
<dbReference type="KEGG" id="hazt:108666093"/>
<accession>A0A8B7N550</accession>
<keyword evidence="1" id="KW-0732">Signal</keyword>
<reference evidence="3" key="1">
    <citation type="submission" date="2025-08" db="UniProtKB">
        <authorList>
            <consortium name="RefSeq"/>
        </authorList>
    </citation>
    <scope>IDENTIFICATION</scope>
    <source>
        <tissue evidence="3">Whole organism</tissue>
    </source>
</reference>
<gene>
    <name evidence="3" type="primary">LOC108666093</name>
</gene>